<keyword evidence="1" id="KW-0472">Membrane</keyword>
<dbReference type="InterPro" id="IPR011043">
    <property type="entry name" value="Gal_Oxase/kelch_b-propeller"/>
</dbReference>
<dbReference type="InterPro" id="IPR017451">
    <property type="entry name" value="F-box-assoc_interact_dom"/>
</dbReference>
<feature type="transmembrane region" description="Helical" evidence="1">
    <location>
        <begin position="383"/>
        <end position="402"/>
    </location>
</feature>
<organism evidence="3 4">
    <name type="scientific">Camelina sativa</name>
    <name type="common">False flax</name>
    <name type="synonym">Myagrum sativum</name>
    <dbReference type="NCBI Taxonomy" id="90675"/>
    <lineage>
        <taxon>Eukaryota</taxon>
        <taxon>Viridiplantae</taxon>
        <taxon>Streptophyta</taxon>
        <taxon>Embryophyta</taxon>
        <taxon>Tracheophyta</taxon>
        <taxon>Spermatophyta</taxon>
        <taxon>Magnoliopsida</taxon>
        <taxon>eudicotyledons</taxon>
        <taxon>Gunneridae</taxon>
        <taxon>Pentapetalae</taxon>
        <taxon>rosids</taxon>
        <taxon>malvids</taxon>
        <taxon>Brassicales</taxon>
        <taxon>Brassicaceae</taxon>
        <taxon>Camelineae</taxon>
        <taxon>Camelina</taxon>
    </lineage>
</organism>
<feature type="domain" description="F-box" evidence="2">
    <location>
        <begin position="5"/>
        <end position="45"/>
    </location>
</feature>
<dbReference type="InterPro" id="IPR001810">
    <property type="entry name" value="F-box_dom"/>
</dbReference>
<evidence type="ECO:0000259" key="2">
    <source>
        <dbReference type="SMART" id="SM00256"/>
    </source>
</evidence>
<evidence type="ECO:0000256" key="1">
    <source>
        <dbReference type="SAM" id="Phobius"/>
    </source>
</evidence>
<gene>
    <name evidence="4" type="primary">LOC104785829</name>
</gene>
<dbReference type="GeneID" id="104785829"/>
<accession>A0ABM1RQJ2</accession>
<sequence length="408" mass="47463">MMNYIVPDLVEEILLRLPLQSVLKFKAVSKQWKSILESRMYAERRINVGKNNRRKILAAGDHRSKWRFQGDTEIEMFYLHFDDVATRPSLTCDGLICIPVPGWVNVFNPSTGQLLRFPSGPDPVRPRPSFCPGPEFWWINFPGDWAMGFGRHKVSGSYKVVRMFFYTNQFDILDVNIGEWRKLRRPPPFAVESKRKSACVNGSIYWLQVSGQMFAVLGLDLHTEEFRKIPPPRLGSWSDQLVNLDDRLAFVKTRLKPYPYRRIEICILDAQEKTWTKTYNIFLRSTDLFPQKPQALWFRALTHSSNQGHLFFHDNCKRLFKYCPETDEVRLIQRGISVLSPFVENLLLFRRRPEATTSESTSEYQPKPSVHVPSSSVFNTFKIPNMFVTTALVSLVIFRYFCVSSRSG</sequence>
<dbReference type="Pfam" id="PF00646">
    <property type="entry name" value="F-box"/>
    <property type="match status" value="1"/>
</dbReference>
<evidence type="ECO:0000313" key="3">
    <source>
        <dbReference type="Proteomes" id="UP000694864"/>
    </source>
</evidence>
<dbReference type="SMART" id="SM00256">
    <property type="entry name" value="FBOX"/>
    <property type="match status" value="1"/>
</dbReference>
<protein>
    <submittedName>
        <fullName evidence="4">F-box/LRR-repeat protein At2g43260-like</fullName>
    </submittedName>
</protein>
<keyword evidence="1" id="KW-0812">Transmembrane</keyword>
<dbReference type="Proteomes" id="UP000694864">
    <property type="component" value="Chromosome 5"/>
</dbReference>
<dbReference type="Pfam" id="PF08268">
    <property type="entry name" value="FBA_3"/>
    <property type="match status" value="1"/>
</dbReference>
<reference evidence="3" key="1">
    <citation type="journal article" date="2014" name="Nat. Commun.">
        <title>The emerging biofuel crop Camelina sativa retains a highly undifferentiated hexaploid genome structure.</title>
        <authorList>
            <person name="Kagale S."/>
            <person name="Koh C."/>
            <person name="Nixon J."/>
            <person name="Bollina V."/>
            <person name="Clarke W.E."/>
            <person name="Tuteja R."/>
            <person name="Spillane C."/>
            <person name="Robinson S.J."/>
            <person name="Links M.G."/>
            <person name="Clarke C."/>
            <person name="Higgins E.E."/>
            <person name="Huebert T."/>
            <person name="Sharpe A.G."/>
            <person name="Parkin I.A."/>
        </authorList>
    </citation>
    <scope>NUCLEOTIDE SEQUENCE [LARGE SCALE GENOMIC DNA]</scope>
    <source>
        <strain evidence="3">cv. DH55</strain>
    </source>
</reference>
<dbReference type="PANTHER" id="PTHR31111:SF113">
    <property type="entry name" value="F-BOX ASSOCIATED UBIQUITINATION EFFECTOR FAMILY PROTEIN"/>
    <property type="match status" value="1"/>
</dbReference>
<proteinExistence type="predicted"/>
<dbReference type="NCBIfam" id="TIGR01640">
    <property type="entry name" value="F_box_assoc_1"/>
    <property type="match status" value="1"/>
</dbReference>
<name>A0ABM1RQJ2_CAMSA</name>
<reference evidence="4" key="2">
    <citation type="submission" date="2025-08" db="UniProtKB">
        <authorList>
            <consortium name="RefSeq"/>
        </authorList>
    </citation>
    <scope>IDENTIFICATION</scope>
    <source>
        <tissue evidence="4">Leaf</tissue>
    </source>
</reference>
<keyword evidence="3" id="KW-1185">Reference proteome</keyword>
<dbReference type="RefSeq" id="XP_019101280.1">
    <property type="nucleotide sequence ID" value="XM_019245735.1"/>
</dbReference>
<dbReference type="SUPFAM" id="SSF81383">
    <property type="entry name" value="F-box domain"/>
    <property type="match status" value="1"/>
</dbReference>
<dbReference type="CDD" id="cd22157">
    <property type="entry name" value="F-box_AtFBW1-like"/>
    <property type="match status" value="1"/>
</dbReference>
<dbReference type="PANTHER" id="PTHR31111">
    <property type="entry name" value="BNAA05G37150D PROTEIN-RELATED"/>
    <property type="match status" value="1"/>
</dbReference>
<evidence type="ECO:0000313" key="4">
    <source>
        <dbReference type="RefSeq" id="XP_019101280.1"/>
    </source>
</evidence>
<dbReference type="InterPro" id="IPR036047">
    <property type="entry name" value="F-box-like_dom_sf"/>
</dbReference>
<dbReference type="SUPFAM" id="SSF50965">
    <property type="entry name" value="Galactose oxidase, central domain"/>
    <property type="match status" value="1"/>
</dbReference>
<dbReference type="InterPro" id="IPR013187">
    <property type="entry name" value="F-box-assoc_dom_typ3"/>
</dbReference>
<keyword evidence="1" id="KW-1133">Transmembrane helix</keyword>